<evidence type="ECO:0000313" key="2">
    <source>
        <dbReference type="EMBL" id="AML50486.1"/>
    </source>
</evidence>
<dbReference type="Pfam" id="PF25881">
    <property type="entry name" value="HH_YBHG"/>
    <property type="match status" value="1"/>
</dbReference>
<name>A0A126UXW1_9RHOB</name>
<feature type="domain" description="YbhG-like alpha-helical hairpin" evidence="1">
    <location>
        <begin position="66"/>
        <end position="189"/>
    </location>
</feature>
<keyword evidence="3" id="KW-1185">Reference proteome</keyword>
<organism evidence="2 3">
    <name type="scientific">Falsihalocynthiibacter arcticus</name>
    <dbReference type="NCBI Taxonomy" id="1579316"/>
    <lineage>
        <taxon>Bacteria</taxon>
        <taxon>Pseudomonadati</taxon>
        <taxon>Pseudomonadota</taxon>
        <taxon>Alphaproteobacteria</taxon>
        <taxon>Rhodobacterales</taxon>
        <taxon>Roseobacteraceae</taxon>
        <taxon>Falsihalocynthiibacter</taxon>
    </lineage>
</organism>
<dbReference type="Gene3D" id="2.40.50.100">
    <property type="match status" value="2"/>
</dbReference>
<proteinExistence type="predicted"/>
<dbReference type="GO" id="GO:0005886">
    <property type="term" value="C:plasma membrane"/>
    <property type="evidence" value="ECO:0007669"/>
    <property type="project" value="TreeGrafter"/>
</dbReference>
<accession>A0A126UXW1</accession>
<dbReference type="PANTHER" id="PTHR30438:SF2">
    <property type="entry name" value="MEMBRANE PROTEIN"/>
    <property type="match status" value="1"/>
</dbReference>
<dbReference type="STRING" id="1579316.RC74_03670"/>
<dbReference type="AlphaFoldDB" id="A0A126UXW1"/>
<reference evidence="2 3" key="1">
    <citation type="submission" date="2016-02" db="EMBL/GenBank/DDBJ databases">
        <title>Complete genome sequence of Halocynthiibacter arcticus PAMC 20958t from arctic marine sediment.</title>
        <authorList>
            <person name="Lee Y.M."/>
            <person name="Baek K."/>
            <person name="Lee H.K."/>
            <person name="Shin S.C."/>
        </authorList>
    </citation>
    <scope>NUCLEOTIDE SEQUENCE [LARGE SCALE GENOMIC DNA]</scope>
    <source>
        <strain evidence="2">PAMC 20958</strain>
    </source>
</reference>
<dbReference type="Gene3D" id="1.10.287.470">
    <property type="entry name" value="Helix hairpin bin"/>
    <property type="match status" value="2"/>
</dbReference>
<sequence length="316" mass="33893">MNSLPNWLIVIINAIFPSFGEPVVLEYNGYAEGDYVYIASAVAGRIVNMRAREGESISALETLFQIDDSHQTAALHAAQAQVAVAQANLENLATGSRDEEIAVIHASLDSAKVDQRLAQSTLERTQRLSKTGSVSQARVDTDTALLQGANARVAQFEAQLHVAELPARISQRIAAEATHDAALAQLEGARSALNDTTVTAPIGGRVDKVFYEQGEVALAGAPVVSILPPESLKALFFIPEGERASVSLGEIFDVACSGCPDEITAHLTRLAATPQYTPPIIYSREERSRLVFRAESILENAGDVLPGQPLTLRPRD</sequence>
<dbReference type="KEGG" id="hat:RC74_03670"/>
<dbReference type="OrthoDB" id="9809385at2"/>
<dbReference type="PANTHER" id="PTHR30438">
    <property type="entry name" value="36 KDA ANTIGEN-RELATED"/>
    <property type="match status" value="1"/>
</dbReference>
<protein>
    <submittedName>
        <fullName evidence="2">Secretion protein HlyD</fullName>
    </submittedName>
</protein>
<dbReference type="RefSeq" id="WP_039001643.1">
    <property type="nucleotide sequence ID" value="NZ_CP014327.1"/>
</dbReference>
<dbReference type="SUPFAM" id="SSF111369">
    <property type="entry name" value="HlyD-like secretion proteins"/>
    <property type="match status" value="3"/>
</dbReference>
<gene>
    <name evidence="2" type="ORF">RC74_03670</name>
</gene>
<dbReference type="Gene3D" id="2.40.30.170">
    <property type="match status" value="1"/>
</dbReference>
<evidence type="ECO:0000313" key="3">
    <source>
        <dbReference type="Proteomes" id="UP000070371"/>
    </source>
</evidence>
<dbReference type="Proteomes" id="UP000070371">
    <property type="component" value="Chromosome"/>
</dbReference>
<dbReference type="InterPro" id="IPR059052">
    <property type="entry name" value="HH_YbhG-like"/>
</dbReference>
<evidence type="ECO:0000259" key="1">
    <source>
        <dbReference type="Pfam" id="PF25881"/>
    </source>
</evidence>
<dbReference type="EMBL" id="CP014327">
    <property type="protein sequence ID" value="AML50486.1"/>
    <property type="molecule type" value="Genomic_DNA"/>
</dbReference>